<proteinExistence type="predicted"/>
<reference evidence="1" key="1">
    <citation type="submission" date="2018-06" db="EMBL/GenBank/DDBJ databases">
        <authorList>
            <person name="Zhirakovskaya E."/>
        </authorList>
    </citation>
    <scope>NUCLEOTIDE SEQUENCE</scope>
</reference>
<dbReference type="EMBL" id="UOFU01000391">
    <property type="protein sequence ID" value="VAX04712.1"/>
    <property type="molecule type" value="Genomic_DNA"/>
</dbReference>
<accession>A0A3B1ALU8</accession>
<name>A0A3B1ALU8_9ZZZZ</name>
<evidence type="ECO:0008006" key="2">
    <source>
        <dbReference type="Google" id="ProtNLM"/>
    </source>
</evidence>
<evidence type="ECO:0000313" key="1">
    <source>
        <dbReference type="EMBL" id="VAX04712.1"/>
    </source>
</evidence>
<dbReference type="PROSITE" id="PS51257">
    <property type="entry name" value="PROKAR_LIPOPROTEIN"/>
    <property type="match status" value="1"/>
</dbReference>
<dbReference type="AlphaFoldDB" id="A0A3B1ALU8"/>
<protein>
    <recommendedName>
        <fullName evidence="2">Lipoprotein</fullName>
    </recommendedName>
</protein>
<organism evidence="1">
    <name type="scientific">hydrothermal vent metagenome</name>
    <dbReference type="NCBI Taxonomy" id="652676"/>
    <lineage>
        <taxon>unclassified sequences</taxon>
        <taxon>metagenomes</taxon>
        <taxon>ecological metagenomes</taxon>
    </lineage>
</organism>
<sequence>MTRGVRVSKLWILVLVTMLSGCSSLPDKDFKLEMASIVAEGKYYQGEDYIVYVEENRSSTTNDNVSVDLHMLTRSMVEKSLLTTKTVVLTKNKEKADYLVESRLETASYGSKPTEKGMVHLVTTTGRVRIFELPNKNLVKDIPFNDNSREFSVNSKNRDTLYQEALYTSIGYGVFDHLLDFFSPKGIVIDGQQSSDGLKLKAMLNGSLVVAGDDIDVFSIEKIDSELISDVKFNHHKICSGEVFENPGSFVVWVVVDKDCRVKKGNYVAISRSAGWVGKGFNLLGKGLNNVFRKNPIK</sequence>
<gene>
    <name evidence="1" type="ORF">MNBD_GAMMA20-875</name>
</gene>